<evidence type="ECO:0000256" key="4">
    <source>
        <dbReference type="ARBA" id="ARBA00022692"/>
    </source>
</evidence>
<keyword evidence="8 10" id="KW-0472">Membrane</keyword>
<feature type="transmembrane region" description="Helical" evidence="10">
    <location>
        <begin position="345"/>
        <end position="369"/>
    </location>
</feature>
<feature type="transmembrane region" description="Helical" evidence="10">
    <location>
        <begin position="231"/>
        <end position="253"/>
    </location>
</feature>
<sequence length="665" mass="72932">MSANNELVVDVVEVKAQQQEIKEDKKQPQTERKSRNPFKRKKKQEEEKKDSEEIPDEREPNLTFKDGFTIYKIIGWNWILVFLGSIGAMGTGVIPISFQFVMGDLINVFSPTRADGSTVTPEQQKAEIGVYASYFAIIAAAACIANFMSQFFLNWASERIGVAIRSAYFDSLTVQEMGFFDIKKVGALTITLSEDITRIQEIYSVKMATLLQNLAQFLIGVILALTSGWQMALVMMSTTPLMILGVVFLGGIIRKLTLAINKANDHSASIATEVMGAMRTVRSMAGEEKERVRYKKDLTKMYLAGIGKAVAQGSTFGILVGILWGTTALAFWYGGGLVVEGTMNIGSMLKVFGLTLFAIIGISQAGSFFPDYGKAMVSQKTVLKLLKRKPAIIFKGGKTLDSIIGNVRFENVDFIYPSRPNVTVLKEFSLDIKAGQAVALVGPSGSGKSTIVGLLERFYDPAKGKVYLDGVDIAEIDPMWLHKNIGIVTQEPVLFATSIYKNIAYAIGEENTTMEKVIEAAKSANCHSFIMDLPDGYNTLLGERGVSLSGGQKQRVCIARALLQDPKLLLLDEATSALDTESEALVQAALDLLMKGRTTICIAHRLSTVRNSDKICVLAKGILKETGTHAELMAIEHGIYKNLAERQMLFSNEHGDVEATMEVLQ</sequence>
<dbReference type="InterPro" id="IPR027417">
    <property type="entry name" value="P-loop_NTPase"/>
</dbReference>
<feature type="transmembrane region" description="Helical" evidence="10">
    <location>
        <begin position="207"/>
        <end position="225"/>
    </location>
</feature>
<dbReference type="GO" id="GO:0005743">
    <property type="term" value="C:mitochondrial inner membrane"/>
    <property type="evidence" value="ECO:0007669"/>
    <property type="project" value="TreeGrafter"/>
</dbReference>
<dbReference type="GO" id="GO:0005524">
    <property type="term" value="F:ATP binding"/>
    <property type="evidence" value="ECO:0007669"/>
    <property type="project" value="UniProtKB-KW"/>
</dbReference>
<dbReference type="OMA" id="ASMDRMF"/>
<keyword evidence="5" id="KW-0547">Nucleotide-binding</keyword>
<feature type="transmembrane region" description="Helical" evidence="10">
    <location>
        <begin position="131"/>
        <end position="156"/>
    </location>
</feature>
<protein>
    <submittedName>
        <fullName evidence="13">Predicted protein</fullName>
    </submittedName>
</protein>
<dbReference type="InterPro" id="IPR017871">
    <property type="entry name" value="ABC_transporter-like_CS"/>
</dbReference>
<dbReference type="InterPro" id="IPR039421">
    <property type="entry name" value="Type_1_exporter"/>
</dbReference>
<evidence type="ECO:0000256" key="7">
    <source>
        <dbReference type="ARBA" id="ARBA00022989"/>
    </source>
</evidence>
<dbReference type="InterPro" id="IPR003439">
    <property type="entry name" value="ABC_transporter-like_ATP-bd"/>
</dbReference>
<accession>D2VXH3</accession>
<dbReference type="SUPFAM" id="SSF90123">
    <property type="entry name" value="ABC transporter transmembrane region"/>
    <property type="match status" value="1"/>
</dbReference>
<dbReference type="PROSITE" id="PS50929">
    <property type="entry name" value="ABC_TM1F"/>
    <property type="match status" value="1"/>
</dbReference>
<evidence type="ECO:0000256" key="10">
    <source>
        <dbReference type="SAM" id="Phobius"/>
    </source>
</evidence>
<dbReference type="PANTHER" id="PTHR43394">
    <property type="entry name" value="ATP-DEPENDENT PERMEASE MDL1, MITOCHONDRIAL"/>
    <property type="match status" value="1"/>
</dbReference>
<proteinExistence type="inferred from homology"/>
<feature type="compositionally biased region" description="Basic and acidic residues" evidence="9">
    <location>
        <begin position="20"/>
        <end position="34"/>
    </location>
</feature>
<dbReference type="PROSITE" id="PS50893">
    <property type="entry name" value="ABC_TRANSPORTER_2"/>
    <property type="match status" value="1"/>
</dbReference>
<evidence type="ECO:0000313" key="14">
    <source>
        <dbReference type="Proteomes" id="UP000006671"/>
    </source>
</evidence>
<keyword evidence="3" id="KW-0813">Transport</keyword>
<dbReference type="Pfam" id="PF00664">
    <property type="entry name" value="ABC_membrane"/>
    <property type="match status" value="1"/>
</dbReference>
<evidence type="ECO:0000256" key="6">
    <source>
        <dbReference type="ARBA" id="ARBA00022840"/>
    </source>
</evidence>
<dbReference type="Proteomes" id="UP000006671">
    <property type="component" value="Unassembled WGS sequence"/>
</dbReference>
<comment type="similarity">
    <text evidence="2">Belongs to the ABC transporter superfamily. ABCB family. Multidrug resistance exporter (TC 3.A.1.201) subfamily.</text>
</comment>
<dbReference type="InParanoid" id="D2VXH3"/>
<dbReference type="InterPro" id="IPR036640">
    <property type="entry name" value="ABC1_TM_sf"/>
</dbReference>
<feature type="transmembrane region" description="Helical" evidence="10">
    <location>
        <begin position="78"/>
        <end position="101"/>
    </location>
</feature>
<evidence type="ECO:0000313" key="13">
    <source>
        <dbReference type="EMBL" id="EFC38507.1"/>
    </source>
</evidence>
<dbReference type="eggNOG" id="KOG0055">
    <property type="taxonomic scope" value="Eukaryota"/>
</dbReference>
<evidence type="ECO:0000256" key="1">
    <source>
        <dbReference type="ARBA" id="ARBA00004141"/>
    </source>
</evidence>
<keyword evidence="14" id="KW-1185">Reference proteome</keyword>
<dbReference type="AlphaFoldDB" id="D2VXH3"/>
<dbReference type="CDD" id="cd03249">
    <property type="entry name" value="ABC_MTABC3_MDL1_MDL2"/>
    <property type="match status" value="1"/>
</dbReference>
<dbReference type="GO" id="GO:0090374">
    <property type="term" value="P:oligopeptide export from mitochondrion"/>
    <property type="evidence" value="ECO:0007669"/>
    <property type="project" value="TreeGrafter"/>
</dbReference>
<dbReference type="GO" id="GO:0016887">
    <property type="term" value="F:ATP hydrolysis activity"/>
    <property type="evidence" value="ECO:0007669"/>
    <property type="project" value="InterPro"/>
</dbReference>
<dbReference type="SUPFAM" id="SSF52540">
    <property type="entry name" value="P-loop containing nucleoside triphosphate hydrolases"/>
    <property type="match status" value="1"/>
</dbReference>
<evidence type="ECO:0000256" key="8">
    <source>
        <dbReference type="ARBA" id="ARBA00023136"/>
    </source>
</evidence>
<feature type="transmembrane region" description="Helical" evidence="10">
    <location>
        <begin position="309"/>
        <end position="333"/>
    </location>
</feature>
<dbReference type="OrthoDB" id="6500128at2759"/>
<dbReference type="GO" id="GO:0015421">
    <property type="term" value="F:ABC-type oligopeptide transporter activity"/>
    <property type="evidence" value="ECO:0007669"/>
    <property type="project" value="TreeGrafter"/>
</dbReference>
<evidence type="ECO:0000256" key="5">
    <source>
        <dbReference type="ARBA" id="ARBA00022741"/>
    </source>
</evidence>
<keyword evidence="7 10" id="KW-1133">Transmembrane helix</keyword>
<evidence type="ECO:0000259" key="11">
    <source>
        <dbReference type="PROSITE" id="PS50893"/>
    </source>
</evidence>
<dbReference type="GeneID" id="8858285"/>
<dbReference type="Gene3D" id="1.20.1560.10">
    <property type="entry name" value="ABC transporter type 1, transmembrane domain"/>
    <property type="match status" value="1"/>
</dbReference>
<dbReference type="RefSeq" id="XP_002671251.1">
    <property type="nucleotide sequence ID" value="XM_002671205.1"/>
</dbReference>
<dbReference type="VEuPathDB" id="AmoebaDB:NAEGRDRAFT_81599"/>
<dbReference type="PROSITE" id="PS00211">
    <property type="entry name" value="ABC_TRANSPORTER_1"/>
    <property type="match status" value="1"/>
</dbReference>
<feature type="domain" description="ABC transporter" evidence="11">
    <location>
        <begin position="407"/>
        <end position="645"/>
    </location>
</feature>
<dbReference type="SMART" id="SM00382">
    <property type="entry name" value="AAA"/>
    <property type="match status" value="1"/>
</dbReference>
<organism evidence="14">
    <name type="scientific">Naegleria gruberi</name>
    <name type="common">Amoeba</name>
    <dbReference type="NCBI Taxonomy" id="5762"/>
    <lineage>
        <taxon>Eukaryota</taxon>
        <taxon>Discoba</taxon>
        <taxon>Heterolobosea</taxon>
        <taxon>Tetramitia</taxon>
        <taxon>Eutetramitia</taxon>
        <taxon>Vahlkampfiidae</taxon>
        <taxon>Naegleria</taxon>
    </lineage>
</organism>
<dbReference type="Gene3D" id="3.40.50.300">
    <property type="entry name" value="P-loop containing nucleotide triphosphate hydrolases"/>
    <property type="match status" value="1"/>
</dbReference>
<feature type="region of interest" description="Disordered" evidence="9">
    <location>
        <begin position="17"/>
        <end position="58"/>
    </location>
</feature>
<reference evidence="13 14" key="1">
    <citation type="journal article" date="2010" name="Cell">
        <title>The genome of Naegleria gruberi illuminates early eukaryotic versatility.</title>
        <authorList>
            <person name="Fritz-Laylin L.K."/>
            <person name="Prochnik S.E."/>
            <person name="Ginger M.L."/>
            <person name="Dacks J.B."/>
            <person name="Carpenter M.L."/>
            <person name="Field M.C."/>
            <person name="Kuo A."/>
            <person name="Paredez A."/>
            <person name="Chapman J."/>
            <person name="Pham J."/>
            <person name="Shu S."/>
            <person name="Neupane R."/>
            <person name="Cipriano M."/>
            <person name="Mancuso J."/>
            <person name="Tu H."/>
            <person name="Salamov A."/>
            <person name="Lindquist E."/>
            <person name="Shapiro H."/>
            <person name="Lucas S."/>
            <person name="Grigoriev I.V."/>
            <person name="Cande W.Z."/>
            <person name="Fulton C."/>
            <person name="Rokhsar D.S."/>
            <person name="Dawson S.C."/>
        </authorList>
    </citation>
    <scope>NUCLEOTIDE SEQUENCE [LARGE SCALE GENOMIC DNA]</scope>
    <source>
        <strain evidence="13 14">NEG-M</strain>
    </source>
</reference>
<evidence type="ECO:0000259" key="12">
    <source>
        <dbReference type="PROSITE" id="PS50929"/>
    </source>
</evidence>
<evidence type="ECO:0000256" key="2">
    <source>
        <dbReference type="ARBA" id="ARBA00007577"/>
    </source>
</evidence>
<keyword evidence="4 10" id="KW-0812">Transmembrane</keyword>
<keyword evidence="6" id="KW-0067">ATP-binding</keyword>
<dbReference type="STRING" id="5762.D2VXH3"/>
<dbReference type="EMBL" id="GG738907">
    <property type="protein sequence ID" value="EFC38507.1"/>
    <property type="molecule type" value="Genomic_DNA"/>
</dbReference>
<dbReference type="Pfam" id="PF00005">
    <property type="entry name" value="ABC_tran"/>
    <property type="match status" value="1"/>
</dbReference>
<evidence type="ECO:0000256" key="3">
    <source>
        <dbReference type="ARBA" id="ARBA00022448"/>
    </source>
</evidence>
<feature type="compositionally biased region" description="Basic and acidic residues" evidence="9">
    <location>
        <begin position="43"/>
        <end position="58"/>
    </location>
</feature>
<dbReference type="InterPro" id="IPR003593">
    <property type="entry name" value="AAA+_ATPase"/>
</dbReference>
<name>D2VXH3_NAEGR</name>
<dbReference type="KEGG" id="ngr:NAEGRDRAFT_81599"/>
<feature type="domain" description="ABC transmembrane type-1" evidence="12">
    <location>
        <begin position="82"/>
        <end position="374"/>
    </location>
</feature>
<dbReference type="PANTHER" id="PTHR43394:SF27">
    <property type="entry name" value="ATP-DEPENDENT TRANSLOCASE ABCB1-LIKE"/>
    <property type="match status" value="1"/>
</dbReference>
<dbReference type="FunFam" id="3.40.50.300:FF:000205">
    <property type="entry name" value="ABC transporter B family member 4"/>
    <property type="match status" value="1"/>
</dbReference>
<comment type="subcellular location">
    <subcellularLocation>
        <location evidence="1">Membrane</location>
        <topology evidence="1">Multi-pass membrane protein</topology>
    </subcellularLocation>
</comment>
<gene>
    <name evidence="13" type="ORF">NAEGRDRAFT_81599</name>
</gene>
<dbReference type="InterPro" id="IPR011527">
    <property type="entry name" value="ABC1_TM_dom"/>
</dbReference>
<dbReference type="CDD" id="cd18577">
    <property type="entry name" value="ABC_6TM_Pgp_ABCB1_D1_like"/>
    <property type="match status" value="1"/>
</dbReference>
<evidence type="ECO:0000256" key="9">
    <source>
        <dbReference type="SAM" id="MobiDB-lite"/>
    </source>
</evidence>